<proteinExistence type="predicted"/>
<sequence>MEKTYEKTVIHAEKPVKIEEKTVVHTEKPASGEIGNARIEESEQPAGGILESVKAAALAGVETVRDGINYIADRVTAHDSTTSTTTISSPVNSNPQIAQQTRVLEQQTTYPNQQGYGVNPKFKEDNDSGALSDIKSGLKKGVENIKETAHNLKEDVKDGARELKDNVKEGLEDAKIKANKIANPPPPTYAEKAACYEAKANAMLDDRDKELHKAAKAQAKANEKAFEANVKTAKAINKHEIGQEYLAQAGAEMQNAGAQMQYEARRY</sequence>
<dbReference type="WBParaSite" id="PS1159_v2.g5194.t1">
    <property type="protein sequence ID" value="PS1159_v2.g5194.t1"/>
    <property type="gene ID" value="PS1159_v2.g5194"/>
</dbReference>
<reference evidence="2" key="1">
    <citation type="submission" date="2022-11" db="UniProtKB">
        <authorList>
            <consortium name="WormBaseParasite"/>
        </authorList>
    </citation>
    <scope>IDENTIFICATION</scope>
</reference>
<evidence type="ECO:0000313" key="2">
    <source>
        <dbReference type="WBParaSite" id="PS1159_v2.g5194.t1"/>
    </source>
</evidence>
<evidence type="ECO:0000313" key="1">
    <source>
        <dbReference type="Proteomes" id="UP000887580"/>
    </source>
</evidence>
<organism evidence="1 2">
    <name type="scientific">Panagrolaimus sp. PS1159</name>
    <dbReference type="NCBI Taxonomy" id="55785"/>
    <lineage>
        <taxon>Eukaryota</taxon>
        <taxon>Metazoa</taxon>
        <taxon>Ecdysozoa</taxon>
        <taxon>Nematoda</taxon>
        <taxon>Chromadorea</taxon>
        <taxon>Rhabditida</taxon>
        <taxon>Tylenchina</taxon>
        <taxon>Panagrolaimomorpha</taxon>
        <taxon>Panagrolaimoidea</taxon>
        <taxon>Panagrolaimidae</taxon>
        <taxon>Panagrolaimus</taxon>
    </lineage>
</organism>
<dbReference type="Proteomes" id="UP000887580">
    <property type="component" value="Unplaced"/>
</dbReference>
<protein>
    <submittedName>
        <fullName evidence="2">Uncharacterized protein</fullName>
    </submittedName>
</protein>
<name>A0AC35GHK0_9BILA</name>
<accession>A0AC35GHK0</accession>